<proteinExistence type="predicted"/>
<evidence type="ECO:0000313" key="2">
    <source>
        <dbReference type="Proteomes" id="UP000694845"/>
    </source>
</evidence>
<evidence type="ECO:0000256" key="1">
    <source>
        <dbReference type="SAM" id="SignalP"/>
    </source>
</evidence>
<reference evidence="3 4" key="1">
    <citation type="submission" date="2025-04" db="UniProtKB">
        <authorList>
            <consortium name="RefSeq"/>
        </authorList>
    </citation>
    <scope>IDENTIFICATION</scope>
</reference>
<feature type="chain" id="PRO_5044665532" evidence="1">
    <location>
        <begin position="23"/>
        <end position="180"/>
    </location>
</feature>
<dbReference type="KEGG" id="aplc:110977536"/>
<feature type="signal peptide" evidence="1">
    <location>
        <begin position="1"/>
        <end position="22"/>
    </location>
</feature>
<dbReference type="RefSeq" id="XP_022087465.1">
    <property type="nucleotide sequence ID" value="XM_022231773.1"/>
</dbReference>
<dbReference type="GeneID" id="110977536"/>
<gene>
    <name evidence="3 4" type="primary">LOC110977536</name>
</gene>
<keyword evidence="1" id="KW-0732">Signal</keyword>
<protein>
    <submittedName>
        <fullName evidence="3 4">Uncharacterized protein LOC110977536</fullName>
    </submittedName>
</protein>
<accession>A0A8B7Y6Q2</accession>
<evidence type="ECO:0000313" key="3">
    <source>
        <dbReference type="RefSeq" id="XP_022087465.1"/>
    </source>
</evidence>
<dbReference type="AlphaFoldDB" id="A0A8B7Y6Q2"/>
<dbReference type="RefSeq" id="XP_022087466.1">
    <property type="nucleotide sequence ID" value="XM_022231774.1"/>
</dbReference>
<dbReference type="Proteomes" id="UP000694845">
    <property type="component" value="Unplaced"/>
</dbReference>
<keyword evidence="2" id="KW-1185">Reference proteome</keyword>
<name>A0A8B7Y6Q2_ACAPL</name>
<sequence>MAADKAMAYKTLLVMLTIRTCAKTPALECQVTNNPPQMKCILRINGTSPRFTVNEPLLHNPGSHYDAAGEKEACPNLIAGDEVKRFLLQTGYELSNSTVCPTFGMMRENKCSCDGSEGPNTTTEPAIMENLMAELSSQQPRGKALVTDNRTCSKADLSSRRRPNKTAVVISVVLVWMLNS</sequence>
<organism evidence="2 4">
    <name type="scientific">Acanthaster planci</name>
    <name type="common">Crown-of-thorns starfish</name>
    <dbReference type="NCBI Taxonomy" id="133434"/>
    <lineage>
        <taxon>Eukaryota</taxon>
        <taxon>Metazoa</taxon>
        <taxon>Echinodermata</taxon>
        <taxon>Eleutherozoa</taxon>
        <taxon>Asterozoa</taxon>
        <taxon>Asteroidea</taxon>
        <taxon>Valvatacea</taxon>
        <taxon>Valvatida</taxon>
        <taxon>Acanthasteridae</taxon>
        <taxon>Acanthaster</taxon>
    </lineage>
</organism>
<evidence type="ECO:0000313" key="4">
    <source>
        <dbReference type="RefSeq" id="XP_022087466.1"/>
    </source>
</evidence>